<comment type="caution">
    <text evidence="5">The sequence shown here is derived from an EMBL/GenBank/DDBJ whole genome shotgun (WGS) entry which is preliminary data.</text>
</comment>
<dbReference type="SUPFAM" id="SSF51735">
    <property type="entry name" value="NAD(P)-binding Rossmann-fold domains"/>
    <property type="match status" value="1"/>
</dbReference>
<evidence type="ECO:0000259" key="4">
    <source>
        <dbReference type="SMART" id="SM00822"/>
    </source>
</evidence>
<evidence type="ECO:0000256" key="1">
    <source>
        <dbReference type="ARBA" id="ARBA00006484"/>
    </source>
</evidence>
<evidence type="ECO:0000313" key="5">
    <source>
        <dbReference type="EMBL" id="NMH97731.1"/>
    </source>
</evidence>
<dbReference type="EMBL" id="JAAXLA010000015">
    <property type="protein sequence ID" value="NMH97731.1"/>
    <property type="molecule type" value="Genomic_DNA"/>
</dbReference>
<dbReference type="PANTHER" id="PTHR24321">
    <property type="entry name" value="DEHYDROGENASES, SHORT CHAIN"/>
    <property type="match status" value="1"/>
</dbReference>
<evidence type="ECO:0000313" key="6">
    <source>
        <dbReference type="Proteomes" id="UP000820669"/>
    </source>
</evidence>
<keyword evidence="3" id="KW-0520">NAD</keyword>
<name>A0ABX1S860_9PSEU</name>
<keyword evidence="6" id="KW-1185">Reference proteome</keyword>
<accession>A0ABX1S860</accession>
<evidence type="ECO:0000256" key="2">
    <source>
        <dbReference type="ARBA" id="ARBA00023002"/>
    </source>
</evidence>
<protein>
    <submittedName>
        <fullName evidence="5">SDR family oxidoreductase</fullName>
    </submittedName>
</protein>
<dbReference type="SMART" id="SM00822">
    <property type="entry name" value="PKS_KR"/>
    <property type="match status" value="1"/>
</dbReference>
<organism evidence="5 6">
    <name type="scientific">Pseudonocardia acidicola</name>
    <dbReference type="NCBI Taxonomy" id="2724939"/>
    <lineage>
        <taxon>Bacteria</taxon>
        <taxon>Bacillati</taxon>
        <taxon>Actinomycetota</taxon>
        <taxon>Actinomycetes</taxon>
        <taxon>Pseudonocardiales</taxon>
        <taxon>Pseudonocardiaceae</taxon>
        <taxon>Pseudonocardia</taxon>
    </lineage>
</organism>
<dbReference type="CDD" id="cd05233">
    <property type="entry name" value="SDR_c"/>
    <property type="match status" value="1"/>
</dbReference>
<dbReference type="PROSITE" id="PS00061">
    <property type="entry name" value="ADH_SHORT"/>
    <property type="match status" value="1"/>
</dbReference>
<dbReference type="Proteomes" id="UP000820669">
    <property type="component" value="Unassembled WGS sequence"/>
</dbReference>
<feature type="domain" description="Ketoreductase" evidence="4">
    <location>
        <begin position="2"/>
        <end position="184"/>
    </location>
</feature>
<comment type="similarity">
    <text evidence="1">Belongs to the short-chain dehydrogenases/reductases (SDR) family.</text>
</comment>
<dbReference type="Gene3D" id="3.40.50.720">
    <property type="entry name" value="NAD(P)-binding Rossmann-like Domain"/>
    <property type="match status" value="1"/>
</dbReference>
<reference evidence="5 6" key="1">
    <citation type="submission" date="2020-04" db="EMBL/GenBank/DDBJ databases">
        <authorList>
            <person name="Klaysubun C."/>
            <person name="Duangmal K."/>
            <person name="Lipun K."/>
        </authorList>
    </citation>
    <scope>NUCLEOTIDE SEQUENCE [LARGE SCALE GENOMIC DNA]</scope>
    <source>
        <strain evidence="5 6">K10HN5</strain>
    </source>
</reference>
<evidence type="ECO:0000256" key="3">
    <source>
        <dbReference type="ARBA" id="ARBA00023027"/>
    </source>
</evidence>
<keyword evidence="2" id="KW-0560">Oxidoreductase</keyword>
<dbReference type="InterPro" id="IPR002347">
    <property type="entry name" value="SDR_fam"/>
</dbReference>
<dbReference type="PRINTS" id="PR00081">
    <property type="entry name" value="GDHRDH"/>
</dbReference>
<dbReference type="PANTHER" id="PTHR24321:SF8">
    <property type="entry name" value="ESTRADIOL 17-BETA-DEHYDROGENASE 8-RELATED"/>
    <property type="match status" value="1"/>
</dbReference>
<gene>
    <name evidence="5" type="ORF">HF526_10475</name>
</gene>
<sequence>MRVTVVTGGGGGIGRAVARALAGPDAAVVVVDRDPEAAAETLAEVEKAGGTGTVVAADVTRSADVTRYVDIARSFTGRIDVLANNAGIEGVVAPLGEYPEDVFDAVLGVNVKGVFLGLKHVLPVMLEAGAGAIVNTGSTSSIRGRANLGAYVASKHAVLGLTRTAAAEVAGTGVRVNAVLPGPVRTRMIASINAMAAQRPGGAIARAVATREAEPEEIAATVAFLASDAAAHVNGAGWVIDGGSTVA</sequence>
<dbReference type="PRINTS" id="PR00080">
    <property type="entry name" value="SDRFAMILY"/>
</dbReference>
<dbReference type="InterPro" id="IPR036291">
    <property type="entry name" value="NAD(P)-bd_dom_sf"/>
</dbReference>
<proteinExistence type="inferred from homology"/>
<dbReference type="InterPro" id="IPR020904">
    <property type="entry name" value="Sc_DH/Rdtase_CS"/>
</dbReference>
<dbReference type="Pfam" id="PF13561">
    <property type="entry name" value="adh_short_C2"/>
    <property type="match status" value="1"/>
</dbReference>
<dbReference type="RefSeq" id="WP_169381182.1">
    <property type="nucleotide sequence ID" value="NZ_JAAXLA010000015.1"/>
</dbReference>
<dbReference type="InterPro" id="IPR057326">
    <property type="entry name" value="KR_dom"/>
</dbReference>